<accession>A0A561V5I2</accession>
<evidence type="ECO:0000313" key="3">
    <source>
        <dbReference type="Proteomes" id="UP000318186"/>
    </source>
</evidence>
<reference evidence="2 3" key="1">
    <citation type="submission" date="2019-06" db="EMBL/GenBank/DDBJ databases">
        <title>Sequencing the genomes of 1000 actinobacteria strains.</title>
        <authorList>
            <person name="Klenk H.-P."/>
        </authorList>
    </citation>
    <scope>NUCLEOTIDE SEQUENCE [LARGE SCALE GENOMIC DNA]</scope>
    <source>
        <strain evidence="2 3">DSM 42059</strain>
    </source>
</reference>
<name>A0A561V5I2_9ACTN</name>
<evidence type="ECO:0000256" key="1">
    <source>
        <dbReference type="SAM" id="MobiDB-lite"/>
    </source>
</evidence>
<dbReference type="PANTHER" id="PTHR40045">
    <property type="entry name" value="YCGG FAMILY PROTEIN"/>
    <property type="match status" value="1"/>
</dbReference>
<evidence type="ECO:0008006" key="4">
    <source>
        <dbReference type="Google" id="ProtNLM"/>
    </source>
</evidence>
<protein>
    <recommendedName>
        <fullName evidence="4">YqcI/YcgG family protein</fullName>
    </recommendedName>
</protein>
<dbReference type="PANTHER" id="PTHR40045:SF1">
    <property type="entry name" value="YQCI_YCGG FAMILY PROTEIN"/>
    <property type="match status" value="1"/>
</dbReference>
<proteinExistence type="predicted"/>
<dbReference type="InterPro" id="IPR014988">
    <property type="entry name" value="Uncharacterised_YqcI/YcgG"/>
</dbReference>
<dbReference type="AlphaFoldDB" id="A0A561V5I2"/>
<feature type="region of interest" description="Disordered" evidence="1">
    <location>
        <begin position="237"/>
        <end position="270"/>
    </location>
</feature>
<dbReference type="EMBL" id="VIWW01000001">
    <property type="protein sequence ID" value="TWG06846.1"/>
    <property type="molecule type" value="Genomic_DNA"/>
</dbReference>
<organism evidence="2 3">
    <name type="scientific">Streptomyces brevispora</name>
    <dbReference type="NCBI Taxonomy" id="887462"/>
    <lineage>
        <taxon>Bacteria</taxon>
        <taxon>Bacillati</taxon>
        <taxon>Actinomycetota</taxon>
        <taxon>Actinomycetes</taxon>
        <taxon>Kitasatosporales</taxon>
        <taxon>Streptomycetaceae</taxon>
        <taxon>Streptomyces</taxon>
    </lineage>
</organism>
<gene>
    <name evidence="2" type="ORF">FHX80_115343</name>
</gene>
<dbReference type="Proteomes" id="UP000318186">
    <property type="component" value="Unassembled WGS sequence"/>
</dbReference>
<dbReference type="NCBIfam" id="NF041366">
    <property type="entry name" value="GntA_guanitoxin"/>
    <property type="match status" value="1"/>
</dbReference>
<dbReference type="Pfam" id="PF08892">
    <property type="entry name" value="YqcI_YcgG"/>
    <property type="match status" value="1"/>
</dbReference>
<feature type="compositionally biased region" description="Low complexity" evidence="1">
    <location>
        <begin position="259"/>
        <end position="270"/>
    </location>
</feature>
<evidence type="ECO:0000313" key="2">
    <source>
        <dbReference type="EMBL" id="TWG06846.1"/>
    </source>
</evidence>
<comment type="caution">
    <text evidence="2">The sequence shown here is derived from an EMBL/GenBank/DDBJ whole genome shotgun (WGS) entry which is preliminary data.</text>
</comment>
<sequence>MHTTDAGATGAEFTGGVIMGEETPVGAAQEVYSSLASFIGEEDFVCLGARAALRRDAIEHHHYSGELGSAEAAAAQLDDLYSFLSTFEPSARSFTSFVATFEGPGPLLTEEAFESALWEHLQTMHELDRTRYGWTEAYDSDPGSRNFAYSIGCHPFFVVGLHPGASRPSRRFSQPTLVFNSHEQFNALGVNFFKLRMKIRKRERAFHGAANPSFLTYKEEARHYGGRMTEREWGCPFRPGDGPAQTVQAPAASGDPEISGATPSGPAASS</sequence>